<dbReference type="AlphaFoldDB" id="A0A4R5DQU4"/>
<reference evidence="2 3" key="1">
    <citation type="submission" date="2019-03" db="EMBL/GenBank/DDBJ databases">
        <title>Dyadobacter AR-3-6 sp. nov., isolated from arctic soil.</title>
        <authorList>
            <person name="Chaudhary D.K."/>
        </authorList>
    </citation>
    <scope>NUCLEOTIDE SEQUENCE [LARGE SCALE GENOMIC DNA]</scope>
    <source>
        <strain evidence="2 3">AR-3-6</strain>
    </source>
</reference>
<keyword evidence="1" id="KW-0812">Transmembrane</keyword>
<protein>
    <recommendedName>
        <fullName evidence="4">Glycosyltransferase RgtA/B/C/D-like domain-containing protein</fullName>
    </recommendedName>
</protein>
<keyword evidence="1" id="KW-0472">Membrane</keyword>
<comment type="caution">
    <text evidence="2">The sequence shown here is derived from an EMBL/GenBank/DDBJ whole genome shotgun (WGS) entry which is preliminary data.</text>
</comment>
<proteinExistence type="predicted"/>
<keyword evidence="1" id="KW-1133">Transmembrane helix</keyword>
<feature type="transmembrane region" description="Helical" evidence="1">
    <location>
        <begin position="265"/>
        <end position="287"/>
    </location>
</feature>
<evidence type="ECO:0000313" key="3">
    <source>
        <dbReference type="Proteomes" id="UP000294850"/>
    </source>
</evidence>
<feature type="transmembrane region" description="Helical" evidence="1">
    <location>
        <begin position="315"/>
        <end position="337"/>
    </location>
</feature>
<evidence type="ECO:0000256" key="1">
    <source>
        <dbReference type="SAM" id="Phobius"/>
    </source>
</evidence>
<dbReference type="EMBL" id="SMFL01000003">
    <property type="protein sequence ID" value="TDE16776.1"/>
    <property type="molecule type" value="Genomic_DNA"/>
</dbReference>
<sequence>MERNKKLLLGVAGLPVVIWVFIILSFSVNVPWFDDFDPFPDFLRQWIYTETIAGQVKLLFQPNNEHRMVVGKLVTLLYYKVTGNLNITFLHIAGACFTLGTLSLFWSAFKKSNLNLWYFLPVPFLLFQFQYHLVFLWAICSLQHQPVIFFVSLAMYLLVKNRFSWAVLAAICATFAMSNGIFVWVAGAAILLLRANYRQLTFWCIAGALAVSFYFFGMSAQGNESSFDFFVKNPHLSVFGFFAFLGGLFDLFPEKAIFIRSVLPVIMGLAVMIWVGIWLYAILSSWLNKTFNWQLKMSAFAKQPSDTGKNSFQEFLFGIMVFLLVNALVIALLRPRFGFFVMIVSNYKLYPALFLVVAYLSFVSSGVRVGLQKRGFQLVTYVSILIWLISVYTYLPSIIERRKYLLANAYNQEHNGFGLGHVPFSLSAAYVDELMKEMVEKGIYSFPSEKDKLANTIAKITAANNQEFKVNTVDQQNGVLIECSESPVSFARNAGQYAFVRNESKLYIFKLTQNRYSGRNIFRQYDKGSSVEVPFAALQSGTYKLGVINFNDDTSQGRILRDITIP</sequence>
<dbReference type="OrthoDB" id="938262at2"/>
<organism evidence="2 3">
    <name type="scientific">Dyadobacter psychrotolerans</name>
    <dbReference type="NCBI Taxonomy" id="2541721"/>
    <lineage>
        <taxon>Bacteria</taxon>
        <taxon>Pseudomonadati</taxon>
        <taxon>Bacteroidota</taxon>
        <taxon>Cytophagia</taxon>
        <taxon>Cytophagales</taxon>
        <taxon>Spirosomataceae</taxon>
        <taxon>Dyadobacter</taxon>
    </lineage>
</organism>
<feature type="transmembrane region" description="Helical" evidence="1">
    <location>
        <begin position="236"/>
        <end position="253"/>
    </location>
</feature>
<dbReference type="Proteomes" id="UP000294850">
    <property type="component" value="Unassembled WGS sequence"/>
</dbReference>
<dbReference type="RefSeq" id="WP_131958308.1">
    <property type="nucleotide sequence ID" value="NZ_SMFL01000003.1"/>
</dbReference>
<feature type="transmembrane region" description="Helical" evidence="1">
    <location>
        <begin position="116"/>
        <end position="139"/>
    </location>
</feature>
<feature type="transmembrane region" description="Helical" evidence="1">
    <location>
        <begin position="87"/>
        <end position="109"/>
    </location>
</feature>
<feature type="transmembrane region" description="Helical" evidence="1">
    <location>
        <begin position="200"/>
        <end position="216"/>
    </location>
</feature>
<evidence type="ECO:0008006" key="4">
    <source>
        <dbReference type="Google" id="ProtNLM"/>
    </source>
</evidence>
<accession>A0A4R5DQU4</accession>
<feature type="transmembrane region" description="Helical" evidence="1">
    <location>
        <begin position="349"/>
        <end position="369"/>
    </location>
</feature>
<evidence type="ECO:0000313" key="2">
    <source>
        <dbReference type="EMBL" id="TDE16776.1"/>
    </source>
</evidence>
<feature type="transmembrane region" description="Helical" evidence="1">
    <location>
        <begin position="375"/>
        <end position="395"/>
    </location>
</feature>
<feature type="transmembrane region" description="Helical" evidence="1">
    <location>
        <begin position="7"/>
        <end position="28"/>
    </location>
</feature>
<gene>
    <name evidence="2" type="ORF">E0F88_11180</name>
</gene>
<keyword evidence="3" id="KW-1185">Reference proteome</keyword>
<feature type="transmembrane region" description="Helical" evidence="1">
    <location>
        <begin position="165"/>
        <end position="193"/>
    </location>
</feature>
<name>A0A4R5DQU4_9BACT</name>